<evidence type="ECO:0000256" key="1">
    <source>
        <dbReference type="SAM" id="MobiDB-lite"/>
    </source>
</evidence>
<dbReference type="InterPro" id="IPR019180">
    <property type="entry name" value="Oxidoreductase-like_N"/>
</dbReference>
<accession>A0A267DR84</accession>
<dbReference type="Pfam" id="PF09791">
    <property type="entry name" value="Oxidored-like"/>
    <property type="match status" value="1"/>
</dbReference>
<dbReference type="PANTHER" id="PTHR21193:SF3">
    <property type="entry name" value="OXIDOREDUCTASE-LIKE DOMAIN-CONTAINING PROTEIN 1"/>
    <property type="match status" value="1"/>
</dbReference>
<dbReference type="EMBL" id="NIVC01003354">
    <property type="protein sequence ID" value="PAA51803.1"/>
    <property type="molecule type" value="Genomic_DNA"/>
</dbReference>
<reference evidence="3 4" key="1">
    <citation type="submission" date="2017-06" db="EMBL/GenBank/DDBJ databases">
        <title>A platform for efficient transgenesis in Macrostomum lignano, a flatworm model organism for stem cell research.</title>
        <authorList>
            <person name="Berezikov E."/>
        </authorList>
    </citation>
    <scope>NUCLEOTIDE SEQUENCE [LARGE SCALE GENOMIC DNA]</scope>
    <source>
        <strain evidence="3">DV1</strain>
        <tissue evidence="3">Whole organism</tissue>
    </source>
</reference>
<proteinExistence type="predicted"/>
<feature type="non-terminal residue" evidence="3">
    <location>
        <position position="1"/>
    </location>
</feature>
<feature type="region of interest" description="Disordered" evidence="1">
    <location>
        <begin position="25"/>
        <end position="49"/>
    </location>
</feature>
<dbReference type="PANTHER" id="PTHR21193">
    <property type="entry name" value="OXIDOREDUCTASE-LIKE DOMAIN-CONTAINING PROTEIN 1"/>
    <property type="match status" value="1"/>
</dbReference>
<feature type="compositionally biased region" description="Pro residues" evidence="1">
    <location>
        <begin position="40"/>
        <end position="49"/>
    </location>
</feature>
<dbReference type="STRING" id="282301.A0A267DR84"/>
<dbReference type="GO" id="GO:0005739">
    <property type="term" value="C:mitochondrion"/>
    <property type="evidence" value="ECO:0007669"/>
    <property type="project" value="TreeGrafter"/>
</dbReference>
<protein>
    <recommendedName>
        <fullName evidence="2">Oxidoreductase-like domain-containing protein</fullName>
    </recommendedName>
</protein>
<gene>
    <name evidence="3" type="ORF">BOX15_Mlig031694g3</name>
</gene>
<feature type="domain" description="Oxidoreductase-like" evidence="2">
    <location>
        <begin position="44"/>
        <end position="77"/>
    </location>
</feature>
<organism evidence="3 4">
    <name type="scientific">Macrostomum lignano</name>
    <dbReference type="NCBI Taxonomy" id="282301"/>
    <lineage>
        <taxon>Eukaryota</taxon>
        <taxon>Metazoa</taxon>
        <taxon>Spiralia</taxon>
        <taxon>Lophotrochozoa</taxon>
        <taxon>Platyhelminthes</taxon>
        <taxon>Rhabditophora</taxon>
        <taxon>Macrostomorpha</taxon>
        <taxon>Macrostomida</taxon>
        <taxon>Macrostomidae</taxon>
        <taxon>Macrostomum</taxon>
    </lineage>
</organism>
<dbReference type="OrthoDB" id="10064411at2759"/>
<evidence type="ECO:0000259" key="2">
    <source>
        <dbReference type="Pfam" id="PF09791"/>
    </source>
</evidence>
<name>A0A267DR84_9PLAT</name>
<evidence type="ECO:0000313" key="4">
    <source>
        <dbReference type="Proteomes" id="UP000215902"/>
    </source>
</evidence>
<comment type="caution">
    <text evidence="3">The sequence shown here is derived from an EMBL/GenBank/DDBJ whole genome shotgun (WGS) entry which is preliminary data.</text>
</comment>
<keyword evidence="4" id="KW-1185">Reference proteome</keyword>
<evidence type="ECO:0000313" key="3">
    <source>
        <dbReference type="EMBL" id="PAA51803.1"/>
    </source>
</evidence>
<sequence>IQLVIRHAAQRCAPPAAAAAFSTDATVPGVGDQPQSNKQPPAPPPPPPPPVGLCCESGCVDCVWVQYAAALLGHQAAAVTAGTSASSVSSSSRLPPDLAAQLKAGVMARVAKEVTDPAIRSFIEMEISTILKRRLD</sequence>
<dbReference type="InterPro" id="IPR039251">
    <property type="entry name" value="OXLD1"/>
</dbReference>
<dbReference type="Proteomes" id="UP000215902">
    <property type="component" value="Unassembled WGS sequence"/>
</dbReference>
<dbReference type="AlphaFoldDB" id="A0A267DR84"/>